<dbReference type="AlphaFoldDB" id="A0AAW2C8X7"/>
<organism evidence="1 2">
    <name type="scientific">Lithocarpus litseifolius</name>
    <dbReference type="NCBI Taxonomy" id="425828"/>
    <lineage>
        <taxon>Eukaryota</taxon>
        <taxon>Viridiplantae</taxon>
        <taxon>Streptophyta</taxon>
        <taxon>Embryophyta</taxon>
        <taxon>Tracheophyta</taxon>
        <taxon>Spermatophyta</taxon>
        <taxon>Magnoliopsida</taxon>
        <taxon>eudicotyledons</taxon>
        <taxon>Gunneridae</taxon>
        <taxon>Pentapetalae</taxon>
        <taxon>rosids</taxon>
        <taxon>fabids</taxon>
        <taxon>Fagales</taxon>
        <taxon>Fagaceae</taxon>
        <taxon>Lithocarpus</taxon>
    </lineage>
</organism>
<sequence>MIHSLNYSTIRKKEKASEREREDDEYVNGFPKVILCEVRGCSTEVFRVRVSFVKDVQKQEARWERQHELAAENFGFYRLYSVLLVEAIGLAW</sequence>
<accession>A0AAW2C8X7</accession>
<dbReference type="Proteomes" id="UP001459277">
    <property type="component" value="Unassembled WGS sequence"/>
</dbReference>
<evidence type="ECO:0000313" key="1">
    <source>
        <dbReference type="EMBL" id="KAK9994745.1"/>
    </source>
</evidence>
<dbReference type="EMBL" id="JAZDWU010000008">
    <property type="protein sequence ID" value="KAK9994745.1"/>
    <property type="molecule type" value="Genomic_DNA"/>
</dbReference>
<gene>
    <name evidence="1" type="ORF">SO802_024448</name>
</gene>
<proteinExistence type="predicted"/>
<keyword evidence="2" id="KW-1185">Reference proteome</keyword>
<comment type="caution">
    <text evidence="1">The sequence shown here is derived from an EMBL/GenBank/DDBJ whole genome shotgun (WGS) entry which is preliminary data.</text>
</comment>
<name>A0AAW2C8X7_9ROSI</name>
<reference evidence="1 2" key="1">
    <citation type="submission" date="2024-01" db="EMBL/GenBank/DDBJ databases">
        <title>A telomere-to-telomere, gap-free genome of sweet tea (Lithocarpus litseifolius).</title>
        <authorList>
            <person name="Zhou J."/>
        </authorList>
    </citation>
    <scope>NUCLEOTIDE SEQUENCE [LARGE SCALE GENOMIC DNA]</scope>
    <source>
        <strain evidence="1">Zhou-2022a</strain>
        <tissue evidence="1">Leaf</tissue>
    </source>
</reference>
<protein>
    <submittedName>
        <fullName evidence="1">Uncharacterized protein</fullName>
    </submittedName>
</protein>
<evidence type="ECO:0000313" key="2">
    <source>
        <dbReference type="Proteomes" id="UP001459277"/>
    </source>
</evidence>